<name>A0ABT6TGU8_9BACL</name>
<gene>
    <name evidence="10" type="ORF">KB449_13910</name>
</gene>
<dbReference type="InterPro" id="IPR027417">
    <property type="entry name" value="P-loop_NTPase"/>
</dbReference>
<dbReference type="PROSITE" id="PS50893">
    <property type="entry name" value="ABC_TRANSPORTER_2"/>
    <property type="match status" value="1"/>
</dbReference>
<evidence type="ECO:0000256" key="6">
    <source>
        <dbReference type="ARBA" id="ARBA00023136"/>
    </source>
</evidence>
<dbReference type="PANTHER" id="PTHR43394">
    <property type="entry name" value="ATP-DEPENDENT PERMEASE MDL1, MITOCHONDRIAL"/>
    <property type="match status" value="1"/>
</dbReference>
<dbReference type="InterPro" id="IPR036640">
    <property type="entry name" value="ABC1_TM_sf"/>
</dbReference>
<evidence type="ECO:0000313" key="11">
    <source>
        <dbReference type="Proteomes" id="UP001161691"/>
    </source>
</evidence>
<dbReference type="RefSeq" id="WP_282908958.1">
    <property type="nucleotide sequence ID" value="NZ_JAGRPV010000001.1"/>
</dbReference>
<keyword evidence="3" id="KW-0547">Nucleotide-binding</keyword>
<evidence type="ECO:0000313" key="10">
    <source>
        <dbReference type="EMBL" id="MDI4646067.1"/>
    </source>
</evidence>
<evidence type="ECO:0000256" key="2">
    <source>
        <dbReference type="ARBA" id="ARBA00022692"/>
    </source>
</evidence>
<feature type="transmembrane region" description="Helical" evidence="7">
    <location>
        <begin position="238"/>
        <end position="260"/>
    </location>
</feature>
<dbReference type="Pfam" id="PF00664">
    <property type="entry name" value="ABC_membrane"/>
    <property type="match status" value="1"/>
</dbReference>
<evidence type="ECO:0000256" key="7">
    <source>
        <dbReference type="SAM" id="Phobius"/>
    </source>
</evidence>
<dbReference type="Proteomes" id="UP001161691">
    <property type="component" value="Unassembled WGS sequence"/>
</dbReference>
<dbReference type="Gene3D" id="3.40.50.300">
    <property type="entry name" value="P-loop containing nucleotide triphosphate hydrolases"/>
    <property type="match status" value="1"/>
</dbReference>
<dbReference type="PROSITE" id="PS50929">
    <property type="entry name" value="ABC_TM1F"/>
    <property type="match status" value="1"/>
</dbReference>
<dbReference type="SUPFAM" id="SSF90123">
    <property type="entry name" value="ABC transporter transmembrane region"/>
    <property type="match status" value="1"/>
</dbReference>
<feature type="transmembrane region" description="Helical" evidence="7">
    <location>
        <begin position="157"/>
        <end position="182"/>
    </location>
</feature>
<keyword evidence="4 10" id="KW-0067">ATP-binding</keyword>
<dbReference type="Pfam" id="PF00005">
    <property type="entry name" value="ABC_tran"/>
    <property type="match status" value="1"/>
</dbReference>
<keyword evidence="2 7" id="KW-0812">Transmembrane</keyword>
<evidence type="ECO:0000259" key="9">
    <source>
        <dbReference type="PROSITE" id="PS50929"/>
    </source>
</evidence>
<dbReference type="Gene3D" id="1.20.1560.10">
    <property type="entry name" value="ABC transporter type 1, transmembrane domain"/>
    <property type="match status" value="1"/>
</dbReference>
<proteinExistence type="predicted"/>
<reference evidence="10" key="1">
    <citation type="submission" date="2023-04" db="EMBL/GenBank/DDBJ databases">
        <title>Comparative genomic analysis of Cohnella hashimotonis sp. nov., isolated from the International Space Station.</title>
        <authorList>
            <person name="Venkateswaran K."/>
            <person name="Simpson A."/>
        </authorList>
    </citation>
    <scope>NUCLEOTIDE SEQUENCE</scope>
    <source>
        <strain evidence="10">F6_2S_P_1</strain>
    </source>
</reference>
<dbReference type="InterPro" id="IPR039421">
    <property type="entry name" value="Type_1_exporter"/>
</dbReference>
<evidence type="ECO:0000259" key="8">
    <source>
        <dbReference type="PROSITE" id="PS50893"/>
    </source>
</evidence>
<dbReference type="SMART" id="SM00382">
    <property type="entry name" value="AAA"/>
    <property type="match status" value="1"/>
</dbReference>
<dbReference type="InterPro" id="IPR011527">
    <property type="entry name" value="ABC1_TM_dom"/>
</dbReference>
<dbReference type="PROSITE" id="PS00211">
    <property type="entry name" value="ABC_TRANSPORTER_1"/>
    <property type="match status" value="1"/>
</dbReference>
<dbReference type="SUPFAM" id="SSF52540">
    <property type="entry name" value="P-loop containing nucleoside triphosphate hydrolases"/>
    <property type="match status" value="1"/>
</dbReference>
<dbReference type="InterPro" id="IPR017871">
    <property type="entry name" value="ABC_transporter-like_CS"/>
</dbReference>
<feature type="transmembrane region" description="Helical" evidence="7">
    <location>
        <begin position="272"/>
        <end position="297"/>
    </location>
</feature>
<dbReference type="InterPro" id="IPR003439">
    <property type="entry name" value="ABC_transporter-like_ATP-bd"/>
</dbReference>
<keyword evidence="6 7" id="KW-0472">Membrane</keyword>
<comment type="subcellular location">
    <subcellularLocation>
        <location evidence="1">Cell membrane</location>
        <topology evidence="1">Multi-pass membrane protein</topology>
    </subcellularLocation>
</comment>
<sequence length="599" mass="64300">MHYLRKYMSKYGLLFTLSLALVALEGVCDLLLPTLMSHMIDRGVLTRELHVVAQYGGWMLAITAAGAFSALGRNVVSSRVSQRFGADLRGDLFRRVQYLTLRDADRFDRASLVTRLTNDVTQVQNFANGMMRIFAKAPILCIGGLFMAVRLNPQLSLVLVVVVPLVILLIILNMRVGFPLFLKVQAALDRLNGAMREYLSGVRSVKAFNRSAYESNKFEAINGEYQSRSTTTLRAMSGFGPAIALVVNLGVVAIVWLGGIRVNEGGMQIGNIIAFVNYMTQILFSLMTISWVFNMFIRARASSGRITEVLALPEGESAPGRGDAGGTAGIDSAGFHAPFSSRPAPAGAGVSFENVGFSYEGADGDRALRGVTLACEPGETLAIVGSTGAGKSTLVQLVPRLYDQTDGIVRIGGIDHRLLDVSYLREMVAVVPQRTVLFTGTVADNLRWGDDSAAQSDLEAAAKAASAHEFIMALPGGYDAMLGQGGVNLSGGQKQRLSIARALIRHPRILILDDCTSALDAVTEGKVKSALKDFGSKPTCLLIAQRISSVIDADRIAVLDDGELVGLGTHEELLQGCAVYRDICRSQFGEGAIPYVSGI</sequence>
<evidence type="ECO:0000256" key="1">
    <source>
        <dbReference type="ARBA" id="ARBA00004651"/>
    </source>
</evidence>
<comment type="caution">
    <text evidence="10">The sequence shown here is derived from an EMBL/GenBank/DDBJ whole genome shotgun (WGS) entry which is preliminary data.</text>
</comment>
<evidence type="ECO:0000256" key="5">
    <source>
        <dbReference type="ARBA" id="ARBA00022989"/>
    </source>
</evidence>
<feature type="domain" description="ABC transporter" evidence="8">
    <location>
        <begin position="350"/>
        <end position="586"/>
    </location>
</feature>
<evidence type="ECO:0000256" key="4">
    <source>
        <dbReference type="ARBA" id="ARBA00022840"/>
    </source>
</evidence>
<keyword evidence="5 7" id="KW-1133">Transmembrane helix</keyword>
<dbReference type="PANTHER" id="PTHR43394:SF1">
    <property type="entry name" value="ATP-BINDING CASSETTE SUB-FAMILY B MEMBER 10, MITOCHONDRIAL"/>
    <property type="match status" value="1"/>
</dbReference>
<dbReference type="CDD" id="cd18548">
    <property type="entry name" value="ABC_6TM_Tm287_like"/>
    <property type="match status" value="1"/>
</dbReference>
<feature type="domain" description="ABC transmembrane type-1" evidence="9">
    <location>
        <begin position="17"/>
        <end position="298"/>
    </location>
</feature>
<dbReference type="InterPro" id="IPR003593">
    <property type="entry name" value="AAA+_ATPase"/>
</dbReference>
<feature type="transmembrane region" description="Helical" evidence="7">
    <location>
        <begin position="52"/>
        <end position="71"/>
    </location>
</feature>
<evidence type="ECO:0000256" key="3">
    <source>
        <dbReference type="ARBA" id="ARBA00022741"/>
    </source>
</evidence>
<accession>A0ABT6TGU8</accession>
<protein>
    <submittedName>
        <fullName evidence="10">ABC transporter ATP-binding protein</fullName>
    </submittedName>
</protein>
<dbReference type="GO" id="GO:0005524">
    <property type="term" value="F:ATP binding"/>
    <property type="evidence" value="ECO:0007669"/>
    <property type="project" value="UniProtKB-KW"/>
</dbReference>
<dbReference type="EMBL" id="JAGRPV010000001">
    <property type="protein sequence ID" value="MDI4646067.1"/>
    <property type="molecule type" value="Genomic_DNA"/>
</dbReference>
<organism evidence="10 11">
    <name type="scientific">Cohnella hashimotonis</name>
    <dbReference type="NCBI Taxonomy" id="2826895"/>
    <lineage>
        <taxon>Bacteria</taxon>
        <taxon>Bacillati</taxon>
        <taxon>Bacillota</taxon>
        <taxon>Bacilli</taxon>
        <taxon>Bacillales</taxon>
        <taxon>Paenibacillaceae</taxon>
        <taxon>Cohnella</taxon>
    </lineage>
</organism>
<keyword evidence="11" id="KW-1185">Reference proteome</keyword>